<dbReference type="PANTHER" id="PTHR23518:SF2">
    <property type="entry name" value="MAJOR FACILITATOR SUPERFAMILY TRANSPORTER"/>
    <property type="match status" value="1"/>
</dbReference>
<dbReference type="EMBL" id="JBEPTF010000001">
    <property type="protein sequence ID" value="MET4682466.1"/>
    <property type="molecule type" value="Genomic_DNA"/>
</dbReference>
<accession>A0ABV2R7B2</accession>
<keyword evidence="3 4" id="KW-0472">Membrane</keyword>
<dbReference type="Proteomes" id="UP001549313">
    <property type="component" value="Unassembled WGS sequence"/>
</dbReference>
<evidence type="ECO:0000313" key="6">
    <source>
        <dbReference type="EMBL" id="MET4682466.1"/>
    </source>
</evidence>
<evidence type="ECO:0000259" key="5">
    <source>
        <dbReference type="PROSITE" id="PS50850"/>
    </source>
</evidence>
<feature type="transmembrane region" description="Helical" evidence="4">
    <location>
        <begin position="256"/>
        <end position="281"/>
    </location>
</feature>
<feature type="transmembrane region" description="Helical" evidence="4">
    <location>
        <begin position="317"/>
        <end position="340"/>
    </location>
</feature>
<comment type="caution">
    <text evidence="6">The sequence shown here is derived from an EMBL/GenBank/DDBJ whole genome shotgun (WGS) entry which is preliminary data.</text>
</comment>
<organism evidence="6 7">
    <name type="scientific">Brevundimonas faecalis</name>
    <dbReference type="NCBI Taxonomy" id="947378"/>
    <lineage>
        <taxon>Bacteria</taxon>
        <taxon>Pseudomonadati</taxon>
        <taxon>Pseudomonadota</taxon>
        <taxon>Alphaproteobacteria</taxon>
        <taxon>Caulobacterales</taxon>
        <taxon>Caulobacteraceae</taxon>
        <taxon>Brevundimonas</taxon>
    </lineage>
</organism>
<dbReference type="Gene3D" id="1.20.1250.20">
    <property type="entry name" value="MFS general substrate transporter like domains"/>
    <property type="match status" value="2"/>
</dbReference>
<proteinExistence type="predicted"/>
<feature type="transmembrane region" description="Helical" evidence="4">
    <location>
        <begin position="380"/>
        <end position="401"/>
    </location>
</feature>
<dbReference type="PANTHER" id="PTHR23518">
    <property type="entry name" value="C-METHYLTRANSFERASE"/>
    <property type="match status" value="1"/>
</dbReference>
<dbReference type="CDD" id="cd17370">
    <property type="entry name" value="MFS_MJ1317_like"/>
    <property type="match status" value="1"/>
</dbReference>
<evidence type="ECO:0000256" key="4">
    <source>
        <dbReference type="SAM" id="Phobius"/>
    </source>
</evidence>
<feature type="transmembrane region" description="Helical" evidence="4">
    <location>
        <begin position="352"/>
        <end position="374"/>
    </location>
</feature>
<dbReference type="InterPro" id="IPR011701">
    <property type="entry name" value="MFS"/>
</dbReference>
<dbReference type="Pfam" id="PF07690">
    <property type="entry name" value="MFS_1"/>
    <property type="match status" value="1"/>
</dbReference>
<name>A0ABV2R7B2_9CAUL</name>
<reference evidence="6 7" key="1">
    <citation type="submission" date="2024-06" db="EMBL/GenBank/DDBJ databases">
        <title>Sorghum-associated microbial communities from plants grown in Nebraska, USA.</title>
        <authorList>
            <person name="Schachtman D."/>
        </authorList>
    </citation>
    <scope>NUCLEOTIDE SEQUENCE [LARGE SCALE GENOMIC DNA]</scope>
    <source>
        <strain evidence="6 7">2814</strain>
    </source>
</reference>
<dbReference type="PROSITE" id="PS50850">
    <property type="entry name" value="MFS"/>
    <property type="match status" value="1"/>
</dbReference>
<evidence type="ECO:0000256" key="2">
    <source>
        <dbReference type="ARBA" id="ARBA00022989"/>
    </source>
</evidence>
<evidence type="ECO:0000256" key="3">
    <source>
        <dbReference type="ARBA" id="ARBA00023136"/>
    </source>
</evidence>
<keyword evidence="2 4" id="KW-1133">Transmembrane helix</keyword>
<feature type="transmembrane region" description="Helical" evidence="4">
    <location>
        <begin position="49"/>
        <end position="76"/>
    </location>
</feature>
<feature type="transmembrane region" description="Helical" evidence="4">
    <location>
        <begin position="293"/>
        <end position="311"/>
    </location>
</feature>
<gene>
    <name evidence="6" type="ORF">ABIE19_000375</name>
</gene>
<feature type="transmembrane region" description="Helical" evidence="4">
    <location>
        <begin position="26"/>
        <end position="43"/>
    </location>
</feature>
<evidence type="ECO:0000313" key="7">
    <source>
        <dbReference type="Proteomes" id="UP001549313"/>
    </source>
</evidence>
<evidence type="ECO:0000256" key="1">
    <source>
        <dbReference type="ARBA" id="ARBA00022692"/>
    </source>
</evidence>
<feature type="domain" description="Major facilitator superfamily (MFS) profile" evidence="5">
    <location>
        <begin position="25"/>
        <end position="405"/>
    </location>
</feature>
<keyword evidence="1 4" id="KW-0812">Transmembrane</keyword>
<dbReference type="InterPro" id="IPR020846">
    <property type="entry name" value="MFS_dom"/>
</dbReference>
<dbReference type="InterPro" id="IPR036259">
    <property type="entry name" value="MFS_trans_sf"/>
</dbReference>
<feature type="transmembrane region" description="Helical" evidence="4">
    <location>
        <begin position="184"/>
        <end position="204"/>
    </location>
</feature>
<protein>
    <submittedName>
        <fullName evidence="6">MFS family permease</fullName>
    </submittedName>
</protein>
<feature type="transmembrane region" description="Helical" evidence="4">
    <location>
        <begin position="158"/>
        <end position="178"/>
    </location>
</feature>
<dbReference type="SUPFAM" id="SSF103473">
    <property type="entry name" value="MFS general substrate transporter"/>
    <property type="match status" value="1"/>
</dbReference>
<keyword evidence="7" id="KW-1185">Reference proteome</keyword>
<sequence>MRSKLDLRAGVAHEVRMPRNSIPRSVWVLGVVSLLMDVSSEMIQTLLPIYLVVGLGASAVVIGLVEGFSVVVATAVKFLSGFWSDRIARPKWLAVAGYGLAALSKPIFPLAASVEGVLLAKGVDRIGKGIRTAPRDALVAAVTPQEIRGRAFGLRKSLDTVGGFVGPLLAIGLMVLLANDIKAVFWLASIPAFLAVALLIGGVSDPPRPDEVARKPPSLKGAIRLDAATWTMITLTAVIGLARFSESFLLMKGLDVGVPAAFAPAATVLLHLVFGLAAFPVGALSDRIGRTSLLLLSLVFLAAADVALALAGNQAVYYLGVALWGLHMGFSQGLLMTLIADAAPAHLRGSAFGLFALISGLIALIGNLAAGLLWDGFGPQATFAAGAALSLVCAVGVAVWMRRQAARSRSSASA</sequence>